<keyword evidence="3" id="KW-1185">Reference proteome</keyword>
<dbReference type="Proteomes" id="UP000437748">
    <property type="component" value="Unassembled WGS sequence"/>
</dbReference>
<comment type="caution">
    <text evidence="2">The sequence shown here is derived from an EMBL/GenBank/DDBJ whole genome shotgun (WGS) entry which is preliminary data.</text>
</comment>
<gene>
    <name evidence="2" type="ORF">GCL60_11110</name>
</gene>
<organism evidence="2 3">
    <name type="scientific">Silvanigrella paludirubra</name>
    <dbReference type="NCBI Taxonomy" id="2499159"/>
    <lineage>
        <taxon>Bacteria</taxon>
        <taxon>Pseudomonadati</taxon>
        <taxon>Bdellovibrionota</taxon>
        <taxon>Oligoflexia</taxon>
        <taxon>Silvanigrellales</taxon>
        <taxon>Silvanigrellaceae</taxon>
        <taxon>Silvanigrella</taxon>
    </lineage>
</organism>
<evidence type="ECO:0000313" key="2">
    <source>
        <dbReference type="EMBL" id="KAB8037714.1"/>
    </source>
</evidence>
<dbReference type="RefSeq" id="WP_153420791.1">
    <property type="nucleotide sequence ID" value="NZ_WFLM01000004.1"/>
</dbReference>
<dbReference type="AlphaFoldDB" id="A0A6N6VQ81"/>
<dbReference type="OrthoDB" id="5293814at2"/>
<sequence>MVSENTYVPDFRAGHNLALFYSAEYSNWTLNQNSTSVETEKIKALSQTAVNSGLFIRYSYHINIISNFGFFVGTTAGLLIDMTSYGQLRQGYGVAFPTIMAGLALNIGQKFRIFSGAEYGAIWYPEMSITTDMGVAKVIAPVPDMYSVYGGFDYFIARDKSLLFQMGWRRQNVMNLNNGSSNTYLNTLSIENNSYFAQIGVVFQIGDINQAINSVLPNTSF</sequence>
<proteinExistence type="predicted"/>
<evidence type="ECO:0008006" key="4">
    <source>
        <dbReference type="Google" id="ProtNLM"/>
    </source>
</evidence>
<name>A0A6N6VQ81_9BACT</name>
<accession>A0A6N6VQ81</accession>
<dbReference type="EMBL" id="WFLM01000004">
    <property type="protein sequence ID" value="KAB8037714.1"/>
    <property type="molecule type" value="Genomic_DNA"/>
</dbReference>
<keyword evidence="1" id="KW-1133">Transmembrane helix</keyword>
<keyword evidence="1" id="KW-0472">Membrane</keyword>
<reference evidence="2 3" key="1">
    <citation type="submission" date="2019-10" db="EMBL/GenBank/DDBJ databases">
        <title>New species of Slilvanegrellaceae.</title>
        <authorList>
            <person name="Pitt A."/>
            <person name="Hahn M.W."/>
        </authorList>
    </citation>
    <scope>NUCLEOTIDE SEQUENCE [LARGE SCALE GENOMIC DNA]</scope>
    <source>
        <strain evidence="2 3">SP-Ram-0.45-NSY-1</strain>
    </source>
</reference>
<keyword evidence="1" id="KW-0812">Transmembrane</keyword>
<evidence type="ECO:0000256" key="1">
    <source>
        <dbReference type="SAM" id="Phobius"/>
    </source>
</evidence>
<feature type="transmembrane region" description="Helical" evidence="1">
    <location>
        <begin position="60"/>
        <end position="80"/>
    </location>
</feature>
<evidence type="ECO:0000313" key="3">
    <source>
        <dbReference type="Proteomes" id="UP000437748"/>
    </source>
</evidence>
<protein>
    <recommendedName>
        <fullName evidence="4">Outer membrane beta-barrel protein</fullName>
    </recommendedName>
</protein>